<name>K1PY62_MAGGI</name>
<gene>
    <name evidence="1" type="ORF">CGI_10003884</name>
</gene>
<organism evidence="1">
    <name type="scientific">Magallana gigas</name>
    <name type="common">Pacific oyster</name>
    <name type="synonym">Crassostrea gigas</name>
    <dbReference type="NCBI Taxonomy" id="29159"/>
    <lineage>
        <taxon>Eukaryota</taxon>
        <taxon>Metazoa</taxon>
        <taxon>Spiralia</taxon>
        <taxon>Lophotrochozoa</taxon>
        <taxon>Mollusca</taxon>
        <taxon>Bivalvia</taxon>
        <taxon>Autobranchia</taxon>
        <taxon>Pteriomorphia</taxon>
        <taxon>Ostreida</taxon>
        <taxon>Ostreoidea</taxon>
        <taxon>Ostreidae</taxon>
        <taxon>Magallana</taxon>
    </lineage>
</organism>
<dbReference type="InParanoid" id="K1PY62"/>
<sequence length="68" mass="7590">MWFLILISLSWHSAFPAALLYVLTLPFAGRSEITRTISNNILRFVQLPLICANNMFACAPLCNSECDG</sequence>
<evidence type="ECO:0000313" key="1">
    <source>
        <dbReference type="EMBL" id="EKC21460.1"/>
    </source>
</evidence>
<proteinExistence type="predicted"/>
<dbReference type="HOGENOM" id="CLU_185534_0_0_1"/>
<dbReference type="AlphaFoldDB" id="K1PY62"/>
<accession>K1PY62</accession>
<dbReference type="EMBL" id="JH815819">
    <property type="protein sequence ID" value="EKC21460.1"/>
    <property type="molecule type" value="Genomic_DNA"/>
</dbReference>
<protein>
    <submittedName>
        <fullName evidence="1">Uncharacterized protein</fullName>
    </submittedName>
</protein>
<reference evidence="1" key="1">
    <citation type="journal article" date="2012" name="Nature">
        <title>The oyster genome reveals stress adaptation and complexity of shell formation.</title>
        <authorList>
            <person name="Zhang G."/>
            <person name="Fang X."/>
            <person name="Guo X."/>
            <person name="Li L."/>
            <person name="Luo R."/>
            <person name="Xu F."/>
            <person name="Yang P."/>
            <person name="Zhang L."/>
            <person name="Wang X."/>
            <person name="Qi H."/>
            <person name="Xiong Z."/>
            <person name="Que H."/>
            <person name="Xie Y."/>
            <person name="Holland P.W."/>
            <person name="Paps J."/>
            <person name="Zhu Y."/>
            <person name="Wu F."/>
            <person name="Chen Y."/>
            <person name="Wang J."/>
            <person name="Peng C."/>
            <person name="Meng J."/>
            <person name="Yang L."/>
            <person name="Liu J."/>
            <person name="Wen B."/>
            <person name="Zhang N."/>
            <person name="Huang Z."/>
            <person name="Zhu Q."/>
            <person name="Feng Y."/>
            <person name="Mount A."/>
            <person name="Hedgecock D."/>
            <person name="Xu Z."/>
            <person name="Liu Y."/>
            <person name="Domazet-Loso T."/>
            <person name="Du Y."/>
            <person name="Sun X."/>
            <person name="Zhang S."/>
            <person name="Liu B."/>
            <person name="Cheng P."/>
            <person name="Jiang X."/>
            <person name="Li J."/>
            <person name="Fan D."/>
            <person name="Wang W."/>
            <person name="Fu W."/>
            <person name="Wang T."/>
            <person name="Wang B."/>
            <person name="Zhang J."/>
            <person name="Peng Z."/>
            <person name="Li Y."/>
            <person name="Li N."/>
            <person name="Wang J."/>
            <person name="Chen M."/>
            <person name="He Y."/>
            <person name="Tan F."/>
            <person name="Song X."/>
            <person name="Zheng Q."/>
            <person name="Huang R."/>
            <person name="Yang H."/>
            <person name="Du X."/>
            <person name="Chen L."/>
            <person name="Yang M."/>
            <person name="Gaffney P.M."/>
            <person name="Wang S."/>
            <person name="Luo L."/>
            <person name="She Z."/>
            <person name="Ming Y."/>
            <person name="Huang W."/>
            <person name="Zhang S."/>
            <person name="Huang B."/>
            <person name="Zhang Y."/>
            <person name="Qu T."/>
            <person name="Ni P."/>
            <person name="Miao G."/>
            <person name="Wang J."/>
            <person name="Wang Q."/>
            <person name="Steinberg C.E."/>
            <person name="Wang H."/>
            <person name="Li N."/>
            <person name="Qian L."/>
            <person name="Zhang G."/>
            <person name="Li Y."/>
            <person name="Yang H."/>
            <person name="Liu X."/>
            <person name="Wang J."/>
            <person name="Yin Y."/>
            <person name="Wang J."/>
        </authorList>
    </citation>
    <scope>NUCLEOTIDE SEQUENCE [LARGE SCALE GENOMIC DNA]</scope>
    <source>
        <strain evidence="1">05x7-T-G4-1.051#20</strain>
    </source>
</reference>